<keyword evidence="2" id="KW-0964">Secreted</keyword>
<evidence type="ECO:0000259" key="7">
    <source>
        <dbReference type="SMART" id="SM00237"/>
    </source>
</evidence>
<protein>
    <submittedName>
        <fullName evidence="8">Na-Ca exchanger/integrin-beta4</fullName>
    </submittedName>
</protein>
<dbReference type="InterPro" id="IPR011049">
    <property type="entry name" value="Serralysin-like_metalloprot_C"/>
</dbReference>
<dbReference type="InterPro" id="IPR003644">
    <property type="entry name" value="Calx_beta"/>
</dbReference>
<dbReference type="PANTHER" id="PTHR38340:SF1">
    <property type="entry name" value="S-LAYER PROTEIN"/>
    <property type="match status" value="1"/>
</dbReference>
<dbReference type="SUPFAM" id="SSF51120">
    <property type="entry name" value="beta-Roll"/>
    <property type="match status" value="1"/>
</dbReference>
<proteinExistence type="predicted"/>
<name>A0A9P1KI35_9CYAN</name>
<feature type="domain" description="Calx-beta" evidence="7">
    <location>
        <begin position="475"/>
        <end position="584"/>
    </location>
</feature>
<gene>
    <name evidence="8" type="ORF">ARTHRO_60064</name>
</gene>
<keyword evidence="5" id="KW-0106">Calcium</keyword>
<dbReference type="Pfam" id="PF00353">
    <property type="entry name" value="HemolysinCabind"/>
    <property type="match status" value="3"/>
</dbReference>
<evidence type="ECO:0000313" key="8">
    <source>
        <dbReference type="EMBL" id="CDM97463.1"/>
    </source>
</evidence>
<dbReference type="GO" id="GO:0005509">
    <property type="term" value="F:calcium ion binding"/>
    <property type="evidence" value="ECO:0007669"/>
    <property type="project" value="InterPro"/>
</dbReference>
<dbReference type="InterPro" id="IPR018511">
    <property type="entry name" value="Hemolysin-typ_Ca-bd_CS"/>
</dbReference>
<reference evidence="8 9" key="1">
    <citation type="submission" date="2014-02" db="EMBL/GenBank/DDBJ databases">
        <authorList>
            <person name="Genoscope - CEA"/>
        </authorList>
    </citation>
    <scope>NUCLEOTIDE SEQUENCE [LARGE SCALE GENOMIC DNA]</scope>
    <source>
        <strain evidence="8 9">PCC 8005</strain>
    </source>
</reference>
<evidence type="ECO:0000256" key="2">
    <source>
        <dbReference type="ARBA" id="ARBA00022525"/>
    </source>
</evidence>
<dbReference type="Gene3D" id="2.150.10.10">
    <property type="entry name" value="Serralysin-like metalloprotease, C-terminal"/>
    <property type="match status" value="2"/>
</dbReference>
<keyword evidence="3" id="KW-0732">Signal</keyword>
<comment type="subcellular location">
    <subcellularLocation>
        <location evidence="1">Secreted</location>
    </subcellularLocation>
</comment>
<feature type="domain" description="Calx-beta" evidence="7">
    <location>
        <begin position="723"/>
        <end position="826"/>
    </location>
</feature>
<dbReference type="InterPro" id="IPR001343">
    <property type="entry name" value="Hemolysn_Ca-bd"/>
</dbReference>
<dbReference type="SUPFAM" id="SSF51126">
    <property type="entry name" value="Pectin lyase-like"/>
    <property type="match status" value="1"/>
</dbReference>
<dbReference type="InterPro" id="IPR038081">
    <property type="entry name" value="CalX-like_sf"/>
</dbReference>
<dbReference type="PRINTS" id="PR00313">
    <property type="entry name" value="CABNDNGRPT"/>
</dbReference>
<accession>A0A9P1KI35</accession>
<dbReference type="Pfam" id="PF03160">
    <property type="entry name" value="Calx-beta"/>
    <property type="match status" value="3"/>
</dbReference>
<keyword evidence="4" id="KW-0677">Repeat</keyword>
<feature type="domain" description="Calx-beta" evidence="7">
    <location>
        <begin position="607"/>
        <end position="709"/>
    </location>
</feature>
<dbReference type="EMBL" id="FO818640">
    <property type="protein sequence ID" value="CDM97463.1"/>
    <property type="molecule type" value="Genomic_DNA"/>
</dbReference>
<evidence type="ECO:0000256" key="6">
    <source>
        <dbReference type="SAM" id="MobiDB-lite"/>
    </source>
</evidence>
<evidence type="ECO:0000256" key="5">
    <source>
        <dbReference type="ARBA" id="ARBA00022837"/>
    </source>
</evidence>
<sequence>MVNIIIGTPDPDLLLGTSEDDEIQGLAGDDTLLGFQGNDTLFAGEGNNLLFGGQGDDYLFGGPGNDTLFGELGDDVIYGGEGNNFILGNAGNDSIVGGSGNDTIYGGQGSDTLIGGEGDDLLFGDRGNDILYTGSGFNTLTGGAGSDLFVIGVGFNGGQTDVITDFRPGFDLIALANGLEFADLEIAQQGNDTLIRDRQTRERLVLLEATDSTILNSGNFTKSITSITSVLEFWEDSVNADENQSLLQIPITRTGSPLDRVGATLVVAGDSTADVIAEIPVIFEPFETFKEFTVSIVDNDTPDGPRPVTLTLADPSGGASIGQRNELIINIQDDEPAPVPPPPPEPTPTPIPELPALNLPSTSQVSLTIEPEAVEEDSGNSLVYTLTRTPDSLGVPLAVDFSVGGTAILGEDYTVSGAVRFDGDRGTAIFDQNATTTQFLITPIANDIFQLDRTIEVVLDDSGFLYIAEIGGNTATGTIIDDDPPPSPPLYDFSDSRFIGVEGDDPNNPEFVEVTIERSFATEAPSRVDVAITPITAEPGRDFEPTPDPTPVMFDAGQTSATVQIELIPNTEPDPTRTANLSFTNFFIESTAGEIEGGQPGRQNPEATLVILDDDGPFSYEFSQSLFTTLEGSDTNVTEVVTVERIGRIREASSVTVELSGITAVPGIDFEPEEITINFQPDQISQTVPITILGNLVTEPNRNLRLSLVPAEGELVGEENPTAELIIIDDDDIPTYDFSRSIFEVSEDDGVTETVVVVRGGNASNASSVTVVLQPGPENPATPGVDIVETEVRLEFAPGQEVARVPLEIVDDEIAEPTESIILSFEDFEPRGRAGVTHPTATLLILDNDSPPTYDFGQSEYQVEEGDERNTTMVVELLRSGDLSSPSSVDVVLTGITATEGDDFVGSVIPIQFAQGETQARVPIEILGNTLVQPDRTLQLDLDDNFVAIVDGEEQILGQAGTINPSTVLTILDDDIATVSLQVLTPDAVQSSLDWEQDPPTITRSSNAVLRISREPDNFGDLEITLDLEGNRISLEDYQLEIDGQVIPTDGETAQVTIPDGESRIELELVPLDDDHAEADESLTFRLAESDFYIVDSNDNQGTLTILANGTGVRQLTDSLDTTEEAYFDSIEGSLRQAVINAVNLGGTQKITFLDEAESGTINLVGALPTLNGDIYFDGPGANNLTIQRDPDLTDEFRLFRVNTGTMTFDGLRLANGLAPGTDLDVSVSTTSGSRGGAITIVSTDANVTIIRSLIEGNAANNGGAIANSGILNVIDSTIADNQAVNGGGIIIIDGEVNVTNSTIANNSAQIGGGIFNSVADLTLTNSTIVDNTAIASGGGVRNIGGSASLQNTLITNNTAPFGPDAAAAPEFAFNSGGGNLIGDGSDASGLTDGVNGDIIGSADDPVDALISPLANNGGLIPTIALLENSPAINAGNNTFAGGFVNPGEFDSRGLGFPRIVNDTIDIGAFESEF</sequence>
<dbReference type="GO" id="GO:0005576">
    <property type="term" value="C:extracellular region"/>
    <property type="evidence" value="ECO:0007669"/>
    <property type="project" value="UniProtKB-SubCell"/>
</dbReference>
<dbReference type="SUPFAM" id="SSF141072">
    <property type="entry name" value="CalX-like"/>
    <property type="match status" value="7"/>
</dbReference>
<feature type="domain" description="Calx-beta" evidence="7">
    <location>
        <begin position="354"/>
        <end position="460"/>
    </location>
</feature>
<organism evidence="8 9">
    <name type="scientific">Limnospira indica PCC 8005</name>
    <dbReference type="NCBI Taxonomy" id="376219"/>
    <lineage>
        <taxon>Bacteria</taxon>
        <taxon>Bacillati</taxon>
        <taxon>Cyanobacteriota</taxon>
        <taxon>Cyanophyceae</taxon>
        <taxon>Oscillatoriophycideae</taxon>
        <taxon>Oscillatoriales</taxon>
        <taxon>Sirenicapillariaceae</taxon>
        <taxon>Limnospira</taxon>
    </lineage>
</organism>
<dbReference type="RefSeq" id="WP_048895247.1">
    <property type="nucleotide sequence ID" value="NZ_FO818640.1"/>
</dbReference>
<dbReference type="InterPro" id="IPR050557">
    <property type="entry name" value="RTX_toxin/Mannuronan_C5-epim"/>
</dbReference>
<evidence type="ECO:0000256" key="3">
    <source>
        <dbReference type="ARBA" id="ARBA00022729"/>
    </source>
</evidence>
<dbReference type="PROSITE" id="PS00330">
    <property type="entry name" value="HEMOLYSIN_CALCIUM"/>
    <property type="match status" value="2"/>
</dbReference>
<dbReference type="InterPro" id="IPR059226">
    <property type="entry name" value="Choice_anch_Q_dom"/>
</dbReference>
<evidence type="ECO:0000256" key="1">
    <source>
        <dbReference type="ARBA" id="ARBA00004613"/>
    </source>
</evidence>
<dbReference type="NCBIfam" id="NF041518">
    <property type="entry name" value="choice_anch_Q"/>
    <property type="match status" value="1"/>
</dbReference>
<feature type="region of interest" description="Disordered" evidence="6">
    <location>
        <begin position="333"/>
        <end position="356"/>
    </location>
</feature>
<dbReference type="GO" id="GO:0016020">
    <property type="term" value="C:membrane"/>
    <property type="evidence" value="ECO:0007669"/>
    <property type="project" value="InterPro"/>
</dbReference>
<feature type="domain" description="Calx-beta" evidence="7">
    <location>
        <begin position="841"/>
        <end position="943"/>
    </location>
</feature>
<dbReference type="Gene3D" id="2.60.40.2030">
    <property type="match status" value="7"/>
</dbReference>
<dbReference type="Proteomes" id="UP000032946">
    <property type="component" value="Chromosome"/>
</dbReference>
<keyword evidence="9" id="KW-1185">Reference proteome</keyword>
<dbReference type="GO" id="GO:0007154">
    <property type="term" value="P:cell communication"/>
    <property type="evidence" value="ECO:0007669"/>
    <property type="project" value="InterPro"/>
</dbReference>
<evidence type="ECO:0000256" key="4">
    <source>
        <dbReference type="ARBA" id="ARBA00022737"/>
    </source>
</evidence>
<evidence type="ECO:0000313" key="9">
    <source>
        <dbReference type="Proteomes" id="UP000032946"/>
    </source>
</evidence>
<dbReference type="InterPro" id="IPR011050">
    <property type="entry name" value="Pectin_lyase_fold/virulence"/>
</dbReference>
<dbReference type="PANTHER" id="PTHR38340">
    <property type="entry name" value="S-LAYER PROTEIN"/>
    <property type="match status" value="1"/>
</dbReference>
<dbReference type="SMART" id="SM00237">
    <property type="entry name" value="Calx_beta"/>
    <property type="match status" value="5"/>
</dbReference>
<feature type="compositionally biased region" description="Pro residues" evidence="6">
    <location>
        <begin position="337"/>
        <end position="353"/>
    </location>
</feature>